<gene>
    <name evidence="1" type="ORF">Lsed01_00334</name>
</gene>
<organism evidence="1 2">
    <name type="scientific">Demequina sediminis</name>
    <dbReference type="NCBI Taxonomy" id="1930058"/>
    <lineage>
        <taxon>Bacteria</taxon>
        <taxon>Bacillati</taxon>
        <taxon>Actinomycetota</taxon>
        <taxon>Actinomycetes</taxon>
        <taxon>Micrococcales</taxon>
        <taxon>Demequinaceae</taxon>
        <taxon>Demequina</taxon>
    </lineage>
</organism>
<protein>
    <recommendedName>
        <fullName evidence="3">N-formylglutamate amidohydrolase</fullName>
    </recommendedName>
</protein>
<evidence type="ECO:0000313" key="2">
    <source>
        <dbReference type="Proteomes" id="UP001426770"/>
    </source>
</evidence>
<name>A0ABP9WDL7_9MICO</name>
<dbReference type="Gene3D" id="3.40.630.40">
    <property type="entry name" value="Zn-dependent exopeptidases"/>
    <property type="match status" value="1"/>
</dbReference>
<keyword evidence="2" id="KW-1185">Reference proteome</keyword>
<sequence length="226" mass="24362">MTIEMTAATEVTDIATRWRELDEHFGTARRRAGDDDPALLVDRSSAVVLTAPHATRHYRAGAMKAADLHTGSLTLLAGEVANVSAVVSAGARTEWDTWDERDDEFSRHLRDLSDSARMLIDIHGMGDHHGPDFCLGTGPRPGALENLAVEILRSELDAFEVVVDAPFTARPHYTVTSLAQRHLGLAGLQIEVAARWRSPHDDSAAPAASALSLALTAVEEGIRDAA</sequence>
<evidence type="ECO:0008006" key="3">
    <source>
        <dbReference type="Google" id="ProtNLM"/>
    </source>
</evidence>
<proteinExistence type="predicted"/>
<dbReference type="RefSeq" id="WP_286215977.1">
    <property type="nucleotide sequence ID" value="NZ_AP027736.1"/>
</dbReference>
<dbReference type="Proteomes" id="UP001426770">
    <property type="component" value="Unassembled WGS sequence"/>
</dbReference>
<dbReference type="SUPFAM" id="SSF53187">
    <property type="entry name" value="Zn-dependent exopeptidases"/>
    <property type="match status" value="1"/>
</dbReference>
<reference evidence="1 2" key="1">
    <citation type="submission" date="2024-02" db="EMBL/GenBank/DDBJ databases">
        <title>Lysinimicrobium sediminis NBRC 112286.</title>
        <authorList>
            <person name="Ichikawa N."/>
            <person name="Katano-Makiyama Y."/>
            <person name="Hidaka K."/>
        </authorList>
    </citation>
    <scope>NUCLEOTIDE SEQUENCE [LARGE SCALE GENOMIC DNA]</scope>
    <source>
        <strain evidence="1 2">NBRC 112286</strain>
    </source>
</reference>
<accession>A0ABP9WDL7</accession>
<dbReference type="EMBL" id="BAABRR010000001">
    <property type="protein sequence ID" value="GAA5517917.1"/>
    <property type="molecule type" value="Genomic_DNA"/>
</dbReference>
<evidence type="ECO:0000313" key="1">
    <source>
        <dbReference type="EMBL" id="GAA5517917.1"/>
    </source>
</evidence>
<comment type="caution">
    <text evidence="1">The sequence shown here is derived from an EMBL/GenBank/DDBJ whole genome shotgun (WGS) entry which is preliminary data.</text>
</comment>